<dbReference type="Pfam" id="PF01765">
    <property type="entry name" value="RRF"/>
    <property type="match status" value="1"/>
</dbReference>
<organism evidence="6 7">
    <name type="scientific">Leptothoe kymatousa TAU-MAC 1615</name>
    <dbReference type="NCBI Taxonomy" id="2364775"/>
    <lineage>
        <taxon>Bacteria</taxon>
        <taxon>Bacillati</taxon>
        <taxon>Cyanobacteriota</taxon>
        <taxon>Cyanophyceae</taxon>
        <taxon>Nodosilineales</taxon>
        <taxon>Cymatolegaceae</taxon>
        <taxon>Leptothoe</taxon>
        <taxon>Leptothoe kymatousa</taxon>
    </lineage>
</organism>
<dbReference type="Gene3D" id="1.10.132.20">
    <property type="entry name" value="Ribosome-recycling factor"/>
    <property type="match status" value="1"/>
</dbReference>
<evidence type="ECO:0000256" key="1">
    <source>
        <dbReference type="ARBA" id="ARBA00005912"/>
    </source>
</evidence>
<accession>A0ABS5Y1Y1</accession>
<protein>
    <recommendedName>
        <fullName evidence="3">Ribosome-recycling factor</fullName>
        <shortName evidence="3">RRF</shortName>
    </recommendedName>
    <alternativeName>
        <fullName evidence="3">Ribosome-releasing factor</fullName>
    </alternativeName>
</protein>
<dbReference type="Gene3D" id="3.30.1360.40">
    <property type="match status" value="1"/>
</dbReference>
<dbReference type="InterPro" id="IPR036191">
    <property type="entry name" value="RRF_sf"/>
</dbReference>
<comment type="function">
    <text evidence="3">Responsible for the release of ribosomes from messenger RNA at the termination of protein biosynthesis. May increase the efficiency of translation by recycling ribosomes from one round of translation to another.</text>
</comment>
<dbReference type="Proteomes" id="UP001196661">
    <property type="component" value="Unassembled WGS sequence"/>
</dbReference>
<dbReference type="CDD" id="cd00520">
    <property type="entry name" value="RRF"/>
    <property type="match status" value="1"/>
</dbReference>
<comment type="subcellular location">
    <subcellularLocation>
        <location evidence="3">Cytoplasm</location>
    </subcellularLocation>
</comment>
<comment type="similarity">
    <text evidence="1 3">Belongs to the RRF family.</text>
</comment>
<dbReference type="NCBIfam" id="TIGR00496">
    <property type="entry name" value="frr"/>
    <property type="match status" value="1"/>
</dbReference>
<feature type="domain" description="Ribosome recycling factor" evidence="5">
    <location>
        <begin position="21"/>
        <end position="183"/>
    </location>
</feature>
<dbReference type="SUPFAM" id="SSF55194">
    <property type="entry name" value="Ribosome recycling factor, RRF"/>
    <property type="match status" value="1"/>
</dbReference>
<evidence type="ECO:0000256" key="4">
    <source>
        <dbReference type="SAM" id="MobiDB-lite"/>
    </source>
</evidence>
<comment type="caution">
    <text evidence="6">The sequence shown here is derived from an EMBL/GenBank/DDBJ whole genome shotgun (WGS) entry which is preliminary data.</text>
</comment>
<dbReference type="HAMAP" id="MF_00040">
    <property type="entry name" value="RRF"/>
    <property type="match status" value="1"/>
</dbReference>
<evidence type="ECO:0000256" key="3">
    <source>
        <dbReference type="HAMAP-Rule" id="MF_00040"/>
    </source>
</evidence>
<evidence type="ECO:0000313" key="7">
    <source>
        <dbReference type="Proteomes" id="UP001196661"/>
    </source>
</evidence>
<reference evidence="6 7" key="1">
    <citation type="journal article" date="2021" name="Mar. Drugs">
        <title>Genome Reduction and Secondary Metabolism of the Marine Sponge-Associated Cyanobacterium Leptothoe.</title>
        <authorList>
            <person name="Konstantinou D."/>
            <person name="Popin R.V."/>
            <person name="Fewer D.P."/>
            <person name="Sivonen K."/>
            <person name="Gkelis S."/>
        </authorList>
    </citation>
    <scope>NUCLEOTIDE SEQUENCE [LARGE SCALE GENOMIC DNA]</scope>
    <source>
        <strain evidence="6 7">TAU-MAC 1615</strain>
    </source>
</reference>
<keyword evidence="7" id="KW-1185">Reference proteome</keyword>
<keyword evidence="2 3" id="KW-0648">Protein biosynthesis</keyword>
<name>A0ABS5Y1Y1_9CYAN</name>
<dbReference type="InterPro" id="IPR002661">
    <property type="entry name" value="Ribosome_recyc_fac"/>
</dbReference>
<sequence length="185" mass="20672">MKLASIDDVENGMKKAVEATQRSFNTIRTGRANASLLDRITIDYYGSPTPLKSMANISTPDPSTLMIQPYDASTLTNIEKAISLSDVGLTPNNDGSVIRLNIPALTTERRKEFVKMAGKYAEEGRVAIRNIRREGMDFAKKQEKSGDLSEDESRDLQDNVQKLTDQYIKNVDQVLADKEKEIMKV</sequence>
<feature type="region of interest" description="Disordered" evidence="4">
    <location>
        <begin position="138"/>
        <end position="157"/>
    </location>
</feature>
<keyword evidence="3" id="KW-0963">Cytoplasm</keyword>
<evidence type="ECO:0000259" key="5">
    <source>
        <dbReference type="Pfam" id="PF01765"/>
    </source>
</evidence>
<proteinExistence type="inferred from homology"/>
<dbReference type="PANTHER" id="PTHR20982">
    <property type="entry name" value="RIBOSOME RECYCLING FACTOR"/>
    <property type="match status" value="1"/>
</dbReference>
<gene>
    <name evidence="3 6" type="primary">frr</name>
    <name evidence="6" type="ORF">IXB28_06330</name>
</gene>
<evidence type="ECO:0000313" key="6">
    <source>
        <dbReference type="EMBL" id="MBT9311816.1"/>
    </source>
</evidence>
<dbReference type="EMBL" id="JADOER010000004">
    <property type="protein sequence ID" value="MBT9311816.1"/>
    <property type="molecule type" value="Genomic_DNA"/>
</dbReference>
<dbReference type="PANTHER" id="PTHR20982:SF3">
    <property type="entry name" value="MITOCHONDRIAL RIBOSOME RECYCLING FACTOR PSEUDO 1"/>
    <property type="match status" value="1"/>
</dbReference>
<feature type="compositionally biased region" description="Basic and acidic residues" evidence="4">
    <location>
        <begin position="138"/>
        <end position="147"/>
    </location>
</feature>
<evidence type="ECO:0000256" key="2">
    <source>
        <dbReference type="ARBA" id="ARBA00022917"/>
    </source>
</evidence>
<dbReference type="InterPro" id="IPR023584">
    <property type="entry name" value="Ribosome_recyc_fac_dom"/>
</dbReference>